<sequence>MKTTRKRKYGVLVGILVTTLSVLTMSSFAFGVLLGQFGDKQALPCNEVPGTPQPFEGNRHVAYQGAPHEPYKTMPPTSGPHSPRVVIPGIYRAPIDPELQVHILEHGHVLLQYADDVSPADVERLESIGRRYPRDVVVAPYPAIGRGIALTGWQRLQLLDTFDQAKVEAFATKVPTRYNHQWRNGATDCVTG</sequence>
<gene>
    <name evidence="1" type="ORF">GCM10009741_39770</name>
</gene>
<dbReference type="Pfam" id="PF11303">
    <property type="entry name" value="DUF3105"/>
    <property type="match status" value="1"/>
</dbReference>
<protein>
    <recommendedName>
        <fullName evidence="3">DUF3105 domain-containing protein</fullName>
    </recommendedName>
</protein>
<dbReference type="Proteomes" id="UP001500363">
    <property type="component" value="Unassembled WGS sequence"/>
</dbReference>
<dbReference type="EMBL" id="BAAANC010000002">
    <property type="protein sequence ID" value="GAA1533502.1"/>
    <property type="molecule type" value="Genomic_DNA"/>
</dbReference>
<proteinExistence type="predicted"/>
<comment type="caution">
    <text evidence="1">The sequence shown here is derived from an EMBL/GenBank/DDBJ whole genome shotgun (WGS) entry which is preliminary data.</text>
</comment>
<evidence type="ECO:0000313" key="2">
    <source>
        <dbReference type="Proteomes" id="UP001500363"/>
    </source>
</evidence>
<keyword evidence="2" id="KW-1185">Reference proteome</keyword>
<name>A0ABN2B4D8_9ACTN</name>
<evidence type="ECO:0000313" key="1">
    <source>
        <dbReference type="EMBL" id="GAA1533502.1"/>
    </source>
</evidence>
<dbReference type="InterPro" id="IPR021454">
    <property type="entry name" value="DUF3105"/>
</dbReference>
<accession>A0ABN2B4D8</accession>
<reference evidence="1 2" key="1">
    <citation type="journal article" date="2019" name="Int. J. Syst. Evol. Microbiol.">
        <title>The Global Catalogue of Microorganisms (GCM) 10K type strain sequencing project: providing services to taxonomists for standard genome sequencing and annotation.</title>
        <authorList>
            <consortium name="The Broad Institute Genomics Platform"/>
            <consortium name="The Broad Institute Genome Sequencing Center for Infectious Disease"/>
            <person name="Wu L."/>
            <person name="Ma J."/>
        </authorList>
    </citation>
    <scope>NUCLEOTIDE SEQUENCE [LARGE SCALE GENOMIC DNA]</scope>
    <source>
        <strain evidence="1 2">JCM 14303</strain>
    </source>
</reference>
<dbReference type="RefSeq" id="WP_344176035.1">
    <property type="nucleotide sequence ID" value="NZ_BAAANC010000002.1"/>
</dbReference>
<organism evidence="1 2">
    <name type="scientific">Kribbella lupini</name>
    <dbReference type="NCBI Taxonomy" id="291602"/>
    <lineage>
        <taxon>Bacteria</taxon>
        <taxon>Bacillati</taxon>
        <taxon>Actinomycetota</taxon>
        <taxon>Actinomycetes</taxon>
        <taxon>Propionibacteriales</taxon>
        <taxon>Kribbellaceae</taxon>
        <taxon>Kribbella</taxon>
    </lineage>
</organism>
<evidence type="ECO:0008006" key="3">
    <source>
        <dbReference type="Google" id="ProtNLM"/>
    </source>
</evidence>